<keyword evidence="3" id="KW-1185">Reference proteome</keyword>
<dbReference type="PANTHER" id="PTHR47027">
    <property type="entry name" value="REVERSE TRANSCRIPTASE DOMAIN-CONTAINING PROTEIN"/>
    <property type="match status" value="1"/>
</dbReference>
<comment type="caution">
    <text evidence="2">The sequence shown here is derived from an EMBL/GenBank/DDBJ whole genome shotgun (WGS) entry which is preliminary data.</text>
</comment>
<dbReference type="EMBL" id="CARXXK010000002">
    <property type="protein sequence ID" value="CAI6359033.1"/>
    <property type="molecule type" value="Genomic_DNA"/>
</dbReference>
<proteinExistence type="predicted"/>
<dbReference type="GO" id="GO:0071897">
    <property type="term" value="P:DNA biosynthetic process"/>
    <property type="evidence" value="ECO:0007669"/>
    <property type="project" value="UniProtKB-ARBA"/>
</dbReference>
<dbReference type="PROSITE" id="PS50878">
    <property type="entry name" value="RT_POL"/>
    <property type="match status" value="1"/>
</dbReference>
<evidence type="ECO:0000259" key="1">
    <source>
        <dbReference type="PROSITE" id="PS50878"/>
    </source>
</evidence>
<name>A0AAV0WT77_9HEMI</name>
<dbReference type="InterPro" id="IPR043128">
    <property type="entry name" value="Rev_trsase/Diguanyl_cyclase"/>
</dbReference>
<evidence type="ECO:0000313" key="2">
    <source>
        <dbReference type="EMBL" id="CAI6359033.1"/>
    </source>
</evidence>
<gene>
    <name evidence="2" type="ORF">MEUPH1_LOCUS14484</name>
</gene>
<dbReference type="AlphaFoldDB" id="A0AAV0WT77"/>
<dbReference type="InterPro" id="IPR000477">
    <property type="entry name" value="RT_dom"/>
</dbReference>
<dbReference type="SUPFAM" id="SSF56672">
    <property type="entry name" value="DNA/RNA polymerases"/>
    <property type="match status" value="1"/>
</dbReference>
<feature type="domain" description="Reverse transcriptase" evidence="1">
    <location>
        <begin position="1"/>
        <end position="105"/>
    </location>
</feature>
<sequence length="105" mass="11720">MVKLIKCCNSDTFCKVRFLGETSKEFEVRCVLKQGDALSPALFNLALEKVVRDMQGDREMEVLGHSSLLAYADDIVLLGESKTELEGTVRKLILTSKKMGLKIPK</sequence>
<accession>A0AAV0WT77</accession>
<dbReference type="Pfam" id="PF00078">
    <property type="entry name" value="RVT_1"/>
    <property type="match status" value="1"/>
</dbReference>
<evidence type="ECO:0000313" key="3">
    <source>
        <dbReference type="Proteomes" id="UP001160148"/>
    </source>
</evidence>
<dbReference type="Gene3D" id="3.30.70.270">
    <property type="match status" value="1"/>
</dbReference>
<organism evidence="2 3">
    <name type="scientific">Macrosiphum euphorbiae</name>
    <name type="common">potato aphid</name>
    <dbReference type="NCBI Taxonomy" id="13131"/>
    <lineage>
        <taxon>Eukaryota</taxon>
        <taxon>Metazoa</taxon>
        <taxon>Ecdysozoa</taxon>
        <taxon>Arthropoda</taxon>
        <taxon>Hexapoda</taxon>
        <taxon>Insecta</taxon>
        <taxon>Pterygota</taxon>
        <taxon>Neoptera</taxon>
        <taxon>Paraneoptera</taxon>
        <taxon>Hemiptera</taxon>
        <taxon>Sternorrhyncha</taxon>
        <taxon>Aphidomorpha</taxon>
        <taxon>Aphidoidea</taxon>
        <taxon>Aphididae</taxon>
        <taxon>Macrosiphini</taxon>
        <taxon>Macrosiphum</taxon>
    </lineage>
</organism>
<dbReference type="InterPro" id="IPR043502">
    <property type="entry name" value="DNA/RNA_pol_sf"/>
</dbReference>
<protein>
    <recommendedName>
        <fullName evidence="1">Reverse transcriptase domain-containing protein</fullName>
    </recommendedName>
</protein>
<dbReference type="Proteomes" id="UP001160148">
    <property type="component" value="Unassembled WGS sequence"/>
</dbReference>
<reference evidence="2 3" key="1">
    <citation type="submission" date="2023-01" db="EMBL/GenBank/DDBJ databases">
        <authorList>
            <person name="Whitehead M."/>
        </authorList>
    </citation>
    <scope>NUCLEOTIDE SEQUENCE [LARGE SCALE GENOMIC DNA]</scope>
</reference>
<dbReference type="PANTHER" id="PTHR47027:SF20">
    <property type="entry name" value="REVERSE TRANSCRIPTASE-LIKE PROTEIN WITH RNA-DIRECTED DNA POLYMERASE DOMAIN"/>
    <property type="match status" value="1"/>
</dbReference>